<dbReference type="SUPFAM" id="SSF57850">
    <property type="entry name" value="RING/U-box"/>
    <property type="match status" value="3"/>
</dbReference>
<sequence length="959" mass="108054">MAPCKLFLRGHCRFGDRCKYSHNEETNTQPRLKRGERPCFAWRDGDCPKGDKCFFAHDPQIREERLRQEQARQEADRRAEQARQRLEAEREAAQRAREVRQQIQRRETARQEAAHTIQRIVLGSSLVTYAAGIAIHDIICGSESCRIRIRQLPLDARSDEILALFTQQGIDRKRLFIVGQKPVDGHLEATLVTTAEEGGAVAIGLEGIDFRQEHLQFDVSETANGMGISATKDSDTLTVACWAPSNAVIATFPSQEIARAKVHSLNRQVCGGRRVKVEMNQLTPGYRGSMFGDVQCSIKITGLPLVLSHETLVQFVGSDQLRYLKPISYDPVHGFGLLQQHIRTVAARDLISMDATQLEGDVDGNIIVKFRFSSWEAAKRVDEELSGKKFTYLGNRILRTRLPTPHQYILSITTQQYNAQRHQWDALAGSDVSSKQAASVVIQNGVRVRIRVVGGDKQAVGSLKVRVESLAGGEALPRELWHRSLRWGSGTQFLNSVFRATGAYARADWKACVVKVFGETAARERAREMVKAEIDRLNASECSILLKQKSIRFFVDRGLAALKEALGEDNATLVIVGGAKIVVRGGDNARQIVDRLIAESLEETTTRNVDGVLCPICYDEISHPVSLGCDHTYCMNCLSHYISSAADTFPLTCLANDATCNTPIPLPTIERFLSPALLQQLFETAYIRYIEQHPNEFKYCKTPDCTQVYRRQTTPATVTCPSCFLKVCRACDEEGHEGMSCDEWKLQGDPGEQERRNQEWAAENGVKRCPVCSVWIEKTEGCNHMTCKCGAHLCWLCVRQFPEGEIYNHLNSAHGGAFDVPAALRPQPQLAAIPRPVENQREMVEQRAREAARAANRLPQNNPGPFARAAPRVQYPYGYGPVDPAVAARQHARLREDQAEREAAQLEQEERQRRIAMQERIAIQERWHQQIEEQRRRRQQAMAEEAARREQNRNWCIVM</sequence>
<dbReference type="GO" id="GO:0016567">
    <property type="term" value="P:protein ubiquitination"/>
    <property type="evidence" value="ECO:0007669"/>
    <property type="project" value="InterPro"/>
</dbReference>
<dbReference type="PROSITE" id="PS51873">
    <property type="entry name" value="TRIAD"/>
    <property type="match status" value="1"/>
</dbReference>
<keyword evidence="6 9" id="KW-0863">Zinc-finger</keyword>
<dbReference type="Gene3D" id="3.30.40.10">
    <property type="entry name" value="Zinc/RING finger domain, C3HC4 (zinc finger)"/>
    <property type="match status" value="1"/>
</dbReference>
<keyword evidence="4 9" id="KW-0479">Metal-binding</keyword>
<feature type="region of interest" description="Disordered" evidence="11">
    <location>
        <begin position="67"/>
        <end position="93"/>
    </location>
</feature>
<protein>
    <recommendedName>
        <fullName evidence="2">RBR-type E3 ubiquitin transferase</fullName>
        <ecNumber evidence="2">2.3.2.31</ecNumber>
    </recommendedName>
</protein>
<dbReference type="EMBL" id="JACAZF010000009">
    <property type="protein sequence ID" value="KAF7294699.1"/>
    <property type="molecule type" value="Genomic_DNA"/>
</dbReference>
<dbReference type="PANTHER" id="PTHR11685">
    <property type="entry name" value="RBR FAMILY RING FINGER AND IBR DOMAIN-CONTAINING"/>
    <property type="match status" value="1"/>
</dbReference>
<dbReference type="InterPro" id="IPR017907">
    <property type="entry name" value="Znf_RING_CS"/>
</dbReference>
<dbReference type="SUPFAM" id="SSF90229">
    <property type="entry name" value="CCCH zinc finger"/>
    <property type="match status" value="1"/>
</dbReference>
<dbReference type="InterPro" id="IPR031127">
    <property type="entry name" value="E3_UB_ligase_RBR"/>
</dbReference>
<dbReference type="CDD" id="cd20335">
    <property type="entry name" value="BRcat_RBR"/>
    <property type="match status" value="1"/>
</dbReference>
<keyword evidence="16" id="KW-1185">Reference proteome</keyword>
<keyword evidence="3 15" id="KW-0808">Transferase</keyword>
<dbReference type="Proteomes" id="UP000636479">
    <property type="component" value="Unassembled WGS sequence"/>
</dbReference>
<evidence type="ECO:0000256" key="1">
    <source>
        <dbReference type="ARBA" id="ARBA00001798"/>
    </source>
</evidence>
<evidence type="ECO:0000256" key="4">
    <source>
        <dbReference type="ARBA" id="ARBA00022723"/>
    </source>
</evidence>
<dbReference type="Gene3D" id="3.30.1370.210">
    <property type="match status" value="1"/>
</dbReference>
<dbReference type="InterPro" id="IPR000571">
    <property type="entry name" value="Znf_CCCH"/>
</dbReference>
<feature type="domain" description="C3H1-type" evidence="13">
    <location>
        <begin position="1"/>
        <end position="25"/>
    </location>
</feature>
<feature type="domain" description="RING-type" evidence="12">
    <location>
        <begin position="614"/>
        <end position="653"/>
    </location>
</feature>
<dbReference type="PROSITE" id="PS50103">
    <property type="entry name" value="ZF_C3H1"/>
    <property type="match status" value="2"/>
</dbReference>
<keyword evidence="7" id="KW-0833">Ubl conjugation pathway</keyword>
<evidence type="ECO:0000256" key="8">
    <source>
        <dbReference type="ARBA" id="ARBA00022833"/>
    </source>
</evidence>
<evidence type="ECO:0000313" key="15">
    <source>
        <dbReference type="EMBL" id="KAF7294699.1"/>
    </source>
</evidence>
<dbReference type="Pfam" id="PF26200">
    <property type="entry name" value="Rcat_RNF216"/>
    <property type="match status" value="1"/>
</dbReference>
<feature type="zinc finger region" description="C3H1-type" evidence="9">
    <location>
        <begin position="1"/>
        <end position="25"/>
    </location>
</feature>
<evidence type="ECO:0000256" key="11">
    <source>
        <dbReference type="SAM" id="MobiDB-lite"/>
    </source>
</evidence>
<feature type="domain" description="C3H1-type" evidence="13">
    <location>
        <begin position="33"/>
        <end position="60"/>
    </location>
</feature>
<evidence type="ECO:0000256" key="5">
    <source>
        <dbReference type="ARBA" id="ARBA00022737"/>
    </source>
</evidence>
<evidence type="ECO:0000256" key="9">
    <source>
        <dbReference type="PROSITE-ProRule" id="PRU00723"/>
    </source>
</evidence>
<dbReference type="EC" id="2.3.2.31" evidence="2"/>
<feature type="coiled-coil region" evidence="10">
    <location>
        <begin position="889"/>
        <end position="944"/>
    </location>
</feature>
<evidence type="ECO:0000256" key="7">
    <source>
        <dbReference type="ARBA" id="ARBA00022786"/>
    </source>
</evidence>
<feature type="zinc finger region" description="C3H1-type" evidence="9">
    <location>
        <begin position="33"/>
        <end position="60"/>
    </location>
</feature>
<dbReference type="InterPro" id="IPR002867">
    <property type="entry name" value="IBR_dom"/>
</dbReference>
<dbReference type="PROSITE" id="PS00518">
    <property type="entry name" value="ZF_RING_1"/>
    <property type="match status" value="1"/>
</dbReference>
<dbReference type="InterPro" id="IPR001841">
    <property type="entry name" value="Znf_RING"/>
</dbReference>
<dbReference type="InterPro" id="IPR036855">
    <property type="entry name" value="Znf_CCCH_sf"/>
</dbReference>
<dbReference type="CDD" id="cd16449">
    <property type="entry name" value="RING-HC"/>
    <property type="match status" value="1"/>
</dbReference>
<name>A0A8H6W0A6_9AGAR</name>
<dbReference type="GO" id="GO:0008270">
    <property type="term" value="F:zinc ion binding"/>
    <property type="evidence" value="ECO:0007669"/>
    <property type="project" value="UniProtKB-KW"/>
</dbReference>
<feature type="domain" description="RING-type" evidence="14">
    <location>
        <begin position="610"/>
        <end position="820"/>
    </location>
</feature>
<dbReference type="Pfam" id="PF15227">
    <property type="entry name" value="zf-C3HC4_4"/>
    <property type="match status" value="1"/>
</dbReference>
<keyword evidence="8 9" id="KW-0862">Zinc</keyword>
<dbReference type="RefSeq" id="XP_037216062.1">
    <property type="nucleotide sequence ID" value="XM_037366668.1"/>
</dbReference>
<dbReference type="InterPro" id="IPR044066">
    <property type="entry name" value="TRIAD_supradom"/>
</dbReference>
<dbReference type="AlphaFoldDB" id="A0A8H6W0A6"/>
<evidence type="ECO:0000256" key="3">
    <source>
        <dbReference type="ARBA" id="ARBA00022679"/>
    </source>
</evidence>
<dbReference type="OrthoDB" id="1431934at2759"/>
<comment type="caution">
    <text evidence="15">The sequence shown here is derived from an EMBL/GenBank/DDBJ whole genome shotgun (WGS) entry which is preliminary data.</text>
</comment>
<dbReference type="InterPro" id="IPR041367">
    <property type="entry name" value="Znf-CCCH_4"/>
</dbReference>
<evidence type="ECO:0000256" key="6">
    <source>
        <dbReference type="ARBA" id="ARBA00022771"/>
    </source>
</evidence>
<gene>
    <name evidence="15" type="ORF">MIND_01007100</name>
</gene>
<accession>A0A8H6W0A6</accession>
<dbReference type="InterPro" id="IPR013083">
    <property type="entry name" value="Znf_RING/FYVE/PHD"/>
</dbReference>
<keyword evidence="5" id="KW-0677">Repeat</keyword>
<dbReference type="GeneID" id="59349184"/>
<proteinExistence type="predicted"/>
<dbReference type="SMART" id="SM00356">
    <property type="entry name" value="ZnF_C3H1"/>
    <property type="match status" value="2"/>
</dbReference>
<dbReference type="GO" id="GO:0061630">
    <property type="term" value="F:ubiquitin protein ligase activity"/>
    <property type="evidence" value="ECO:0007669"/>
    <property type="project" value="UniProtKB-EC"/>
</dbReference>
<evidence type="ECO:0000313" key="16">
    <source>
        <dbReference type="Proteomes" id="UP000636479"/>
    </source>
</evidence>
<evidence type="ECO:0000259" key="13">
    <source>
        <dbReference type="PROSITE" id="PS50103"/>
    </source>
</evidence>
<evidence type="ECO:0000259" key="12">
    <source>
        <dbReference type="PROSITE" id="PS50089"/>
    </source>
</evidence>
<evidence type="ECO:0000259" key="14">
    <source>
        <dbReference type="PROSITE" id="PS51873"/>
    </source>
</evidence>
<dbReference type="SMART" id="SM00647">
    <property type="entry name" value="IBR"/>
    <property type="match status" value="2"/>
</dbReference>
<dbReference type="PROSITE" id="PS50089">
    <property type="entry name" value="ZF_RING_2"/>
    <property type="match status" value="1"/>
</dbReference>
<organism evidence="15 16">
    <name type="scientific">Mycena indigotica</name>
    <dbReference type="NCBI Taxonomy" id="2126181"/>
    <lineage>
        <taxon>Eukaryota</taxon>
        <taxon>Fungi</taxon>
        <taxon>Dikarya</taxon>
        <taxon>Basidiomycota</taxon>
        <taxon>Agaricomycotina</taxon>
        <taxon>Agaricomycetes</taxon>
        <taxon>Agaricomycetidae</taxon>
        <taxon>Agaricales</taxon>
        <taxon>Marasmiineae</taxon>
        <taxon>Mycenaceae</taxon>
        <taxon>Mycena</taxon>
    </lineage>
</organism>
<reference evidence="15" key="1">
    <citation type="submission" date="2020-05" db="EMBL/GenBank/DDBJ databases">
        <title>Mycena genomes resolve the evolution of fungal bioluminescence.</title>
        <authorList>
            <person name="Tsai I.J."/>
        </authorList>
    </citation>
    <scope>NUCLEOTIDE SEQUENCE</scope>
    <source>
        <strain evidence="15">171206Taipei</strain>
    </source>
</reference>
<evidence type="ECO:0000256" key="2">
    <source>
        <dbReference type="ARBA" id="ARBA00012251"/>
    </source>
</evidence>
<dbReference type="Pfam" id="PF18044">
    <property type="entry name" value="zf-CCCH_4"/>
    <property type="match status" value="1"/>
</dbReference>
<evidence type="ECO:0000256" key="10">
    <source>
        <dbReference type="SAM" id="Coils"/>
    </source>
</evidence>
<keyword evidence="10" id="KW-0175">Coiled coil</keyword>
<comment type="catalytic activity">
    <reaction evidence="1">
        <text>[E2 ubiquitin-conjugating enzyme]-S-ubiquitinyl-L-cysteine + [acceptor protein]-L-lysine = [E2 ubiquitin-conjugating enzyme]-L-cysteine + [acceptor protein]-N(6)-ubiquitinyl-L-lysine.</text>
        <dbReference type="EC" id="2.3.2.31"/>
    </reaction>
</comment>
<dbReference type="Pfam" id="PF01485">
    <property type="entry name" value="IBR"/>
    <property type="match status" value="1"/>
</dbReference>
<dbReference type="Gene3D" id="1.20.120.1750">
    <property type="match status" value="1"/>
</dbReference>